<organism evidence="6 7">
    <name type="scientific">Xylocopa violacea</name>
    <name type="common">Violet carpenter bee</name>
    <name type="synonym">Apis violacea</name>
    <dbReference type="NCBI Taxonomy" id="135666"/>
    <lineage>
        <taxon>Eukaryota</taxon>
        <taxon>Metazoa</taxon>
        <taxon>Ecdysozoa</taxon>
        <taxon>Arthropoda</taxon>
        <taxon>Hexapoda</taxon>
        <taxon>Insecta</taxon>
        <taxon>Pterygota</taxon>
        <taxon>Neoptera</taxon>
        <taxon>Endopterygota</taxon>
        <taxon>Hymenoptera</taxon>
        <taxon>Apocrita</taxon>
        <taxon>Aculeata</taxon>
        <taxon>Apoidea</taxon>
        <taxon>Anthophila</taxon>
        <taxon>Apidae</taxon>
        <taxon>Xylocopa</taxon>
        <taxon>Xylocopa</taxon>
    </lineage>
</organism>
<keyword evidence="3" id="KW-0235">DNA replication</keyword>
<feature type="compositionally biased region" description="Basic residues" evidence="5">
    <location>
        <begin position="281"/>
        <end position="293"/>
    </location>
</feature>
<protein>
    <recommendedName>
        <fullName evidence="2">DNA polymerase delta subunit 3</fullName>
    </recommendedName>
</protein>
<sequence>MVMESLDEYLETVAGYVFDNDKLVTYKWLSKELEVHVNTAKQILWNFWQKYKKEKDFECTLLLMGILHDDGMHVEVVKEKDLQASKEKYIKVISEHIYSIQKVLSELQLLGTTENGDIRYSAIKCITNNVRSDKEMHMLRWGAISDEIQSSPQEKMQSASGPDKKEEVISPEKKQINKKKDAEQKGFNNLFGKTINKQKNLPVSSSVEKMEVDSFNHTKQISKNGVSESSKKTTQKGGLNSFFQQNKNQVKAVDPPEKDNNKNSLEKESIENVVTTENGNKQKKNVRGKKRNRSKETTNIAKRWKRIAIQSDSIDTEPSDEEPEEETPPSPENIPPPRERSVSPPKHKVENGKRKVLKLVDKTFEEDGFLVTKKVHVYESCSEDDLEVVESKKPAASESHSELKGKKNTKQTSLTNFFKKL</sequence>
<dbReference type="Proteomes" id="UP001642520">
    <property type="component" value="Unassembled WGS sequence"/>
</dbReference>
<evidence type="ECO:0000313" key="6">
    <source>
        <dbReference type="EMBL" id="CAL7935640.1"/>
    </source>
</evidence>
<gene>
    <name evidence="6" type="ORF">XYLVIOL_LOCUS1724</name>
</gene>
<dbReference type="PANTHER" id="PTHR17598:SF13">
    <property type="entry name" value="DNA POLYMERASE DELTA SUBUNIT 3"/>
    <property type="match status" value="1"/>
</dbReference>
<proteinExistence type="predicted"/>
<dbReference type="PANTHER" id="PTHR17598">
    <property type="entry name" value="DNA POLYMERASE DELTA SUBUNIT 3"/>
    <property type="match status" value="1"/>
</dbReference>
<dbReference type="InterPro" id="IPR041913">
    <property type="entry name" value="POLD3_sf"/>
</dbReference>
<feature type="region of interest" description="Disordered" evidence="5">
    <location>
        <begin position="214"/>
        <end position="354"/>
    </location>
</feature>
<evidence type="ECO:0000256" key="2">
    <source>
        <dbReference type="ARBA" id="ARBA00017589"/>
    </source>
</evidence>
<feature type="compositionally biased region" description="Polar residues" evidence="5">
    <location>
        <begin position="217"/>
        <end position="228"/>
    </location>
</feature>
<evidence type="ECO:0000256" key="5">
    <source>
        <dbReference type="SAM" id="MobiDB-lite"/>
    </source>
</evidence>
<feature type="compositionally biased region" description="Basic and acidic residues" evidence="5">
    <location>
        <begin position="337"/>
        <end position="354"/>
    </location>
</feature>
<keyword evidence="4" id="KW-0539">Nucleus</keyword>
<dbReference type="InterPro" id="IPR019038">
    <property type="entry name" value="POLD3"/>
</dbReference>
<dbReference type="Gene3D" id="3.90.1030.20">
    <property type="entry name" value="DNA polymerase delta, p66 (Cdc27) subunit, wHTH domain"/>
    <property type="match status" value="1"/>
</dbReference>
<evidence type="ECO:0000313" key="7">
    <source>
        <dbReference type="Proteomes" id="UP001642520"/>
    </source>
</evidence>
<comment type="subcellular location">
    <subcellularLocation>
        <location evidence="1">Nucleus</location>
    </subcellularLocation>
</comment>
<comment type="caution">
    <text evidence="6">The sequence shown here is derived from an EMBL/GenBank/DDBJ whole genome shotgun (WGS) entry which is preliminary data.</text>
</comment>
<dbReference type="EMBL" id="CAXAJV020001284">
    <property type="protein sequence ID" value="CAL7935640.1"/>
    <property type="molecule type" value="Genomic_DNA"/>
</dbReference>
<feature type="compositionally biased region" description="Basic and acidic residues" evidence="5">
    <location>
        <begin position="162"/>
        <end position="183"/>
    </location>
</feature>
<dbReference type="Pfam" id="PF09507">
    <property type="entry name" value="CDC27"/>
    <property type="match status" value="1"/>
</dbReference>
<feature type="compositionally biased region" description="Basic and acidic residues" evidence="5">
    <location>
        <begin position="392"/>
        <end position="405"/>
    </location>
</feature>
<evidence type="ECO:0000256" key="1">
    <source>
        <dbReference type="ARBA" id="ARBA00004123"/>
    </source>
</evidence>
<feature type="compositionally biased region" description="Acidic residues" evidence="5">
    <location>
        <begin position="314"/>
        <end position="327"/>
    </location>
</feature>
<feature type="compositionally biased region" description="Polar residues" evidence="5">
    <location>
        <begin position="235"/>
        <end position="249"/>
    </location>
</feature>
<feature type="region of interest" description="Disordered" evidence="5">
    <location>
        <begin position="392"/>
        <end position="421"/>
    </location>
</feature>
<evidence type="ECO:0000256" key="4">
    <source>
        <dbReference type="ARBA" id="ARBA00023242"/>
    </source>
</evidence>
<feature type="compositionally biased region" description="Basic and acidic residues" evidence="5">
    <location>
        <begin position="254"/>
        <end position="270"/>
    </location>
</feature>
<feature type="compositionally biased region" description="Polar residues" evidence="5">
    <location>
        <begin position="410"/>
        <end position="421"/>
    </location>
</feature>
<name>A0ABP1N7U6_XYLVO</name>
<feature type="region of interest" description="Disordered" evidence="5">
    <location>
        <begin position="146"/>
        <end position="183"/>
    </location>
</feature>
<evidence type="ECO:0000256" key="3">
    <source>
        <dbReference type="ARBA" id="ARBA00022705"/>
    </source>
</evidence>
<keyword evidence="7" id="KW-1185">Reference proteome</keyword>
<accession>A0ABP1N7U6</accession>
<feature type="compositionally biased region" description="Polar residues" evidence="5">
    <location>
        <begin position="147"/>
        <end position="160"/>
    </location>
</feature>
<reference evidence="6 7" key="1">
    <citation type="submission" date="2024-08" db="EMBL/GenBank/DDBJ databases">
        <authorList>
            <person name="Will J Nash"/>
            <person name="Angela Man"/>
            <person name="Seanna McTaggart"/>
            <person name="Kendall Baker"/>
            <person name="Tom Barker"/>
            <person name="Leah Catchpole"/>
            <person name="Alex Durrant"/>
            <person name="Karim Gharbi"/>
            <person name="Naomi Irish"/>
            <person name="Gemy Kaithakottil"/>
            <person name="Debby Ku"/>
            <person name="Aaliyah Providence"/>
            <person name="Felix Shaw"/>
            <person name="David Swarbreck"/>
            <person name="Chris Watkins"/>
            <person name="Ann M. McCartney"/>
            <person name="Giulio Formenti"/>
            <person name="Alice Mouton"/>
            <person name="Noel Vella"/>
            <person name="Bjorn M von Reumont"/>
            <person name="Adriana Vella"/>
            <person name="Wilfried Haerty"/>
        </authorList>
    </citation>
    <scope>NUCLEOTIDE SEQUENCE [LARGE SCALE GENOMIC DNA]</scope>
</reference>